<dbReference type="Proteomes" id="UP000219514">
    <property type="component" value="Unassembled WGS sequence"/>
</dbReference>
<dbReference type="InterPro" id="IPR001387">
    <property type="entry name" value="Cro/C1-type_HTH"/>
</dbReference>
<name>A0A285EC01_9ACTN</name>
<dbReference type="CDD" id="cd00093">
    <property type="entry name" value="HTH_XRE"/>
    <property type="match status" value="1"/>
</dbReference>
<organism evidence="1 2">
    <name type="scientific">Geodermatophilus sabuli</name>
    <dbReference type="NCBI Taxonomy" id="1564158"/>
    <lineage>
        <taxon>Bacteria</taxon>
        <taxon>Bacillati</taxon>
        <taxon>Actinomycetota</taxon>
        <taxon>Actinomycetes</taxon>
        <taxon>Geodermatophilales</taxon>
        <taxon>Geodermatophilaceae</taxon>
        <taxon>Geodermatophilus</taxon>
    </lineage>
</organism>
<dbReference type="EMBL" id="OBDO01000004">
    <property type="protein sequence ID" value="SNX96517.1"/>
    <property type="molecule type" value="Genomic_DNA"/>
</dbReference>
<dbReference type="GO" id="GO:0003677">
    <property type="term" value="F:DNA binding"/>
    <property type="evidence" value="ECO:0007669"/>
    <property type="project" value="InterPro"/>
</dbReference>
<sequence length="121" mass="13833">MRQDPFDGLTPLDFVAPHGTWPEGPFVRAVANRLGRDVPVEQREAADRAAMLAEEAVHELAEEVAVHLRWRRRMKVPASTVARHAGVSRARIAAFEHGTNWPRWDLLMRLRVLRDTYEADD</sequence>
<accession>A0A285EC01</accession>
<dbReference type="InterPro" id="IPR010982">
    <property type="entry name" value="Lambda_DNA-bd_dom_sf"/>
</dbReference>
<evidence type="ECO:0000313" key="1">
    <source>
        <dbReference type="EMBL" id="SNX96517.1"/>
    </source>
</evidence>
<dbReference type="AlphaFoldDB" id="A0A285EC01"/>
<protein>
    <submittedName>
        <fullName evidence="1">Uncharacterized protein</fullName>
    </submittedName>
</protein>
<evidence type="ECO:0000313" key="2">
    <source>
        <dbReference type="Proteomes" id="UP000219514"/>
    </source>
</evidence>
<keyword evidence="2" id="KW-1185">Reference proteome</keyword>
<proteinExistence type="predicted"/>
<reference evidence="1 2" key="1">
    <citation type="submission" date="2017-09" db="EMBL/GenBank/DDBJ databases">
        <authorList>
            <person name="Ehlers B."/>
            <person name="Leendertz F.H."/>
        </authorList>
    </citation>
    <scope>NUCLEOTIDE SEQUENCE [LARGE SCALE GENOMIC DNA]</scope>
    <source>
        <strain evidence="1 2">DSM 46844</strain>
    </source>
</reference>
<gene>
    <name evidence="1" type="ORF">SAMN06893097_104232</name>
</gene>
<dbReference type="SUPFAM" id="SSF47413">
    <property type="entry name" value="lambda repressor-like DNA-binding domains"/>
    <property type="match status" value="1"/>
</dbReference>